<accession>A0A0H5R4R9</accession>
<name>A0A0H5R4R9_9EUKA</name>
<proteinExistence type="predicted"/>
<dbReference type="FunFam" id="3.40.50.1820:FF:000117">
    <property type="entry name" value="Monoglyceride lipase, putative"/>
    <property type="match status" value="1"/>
</dbReference>
<dbReference type="AlphaFoldDB" id="A0A0H5R4R9"/>
<dbReference type="Gene3D" id="3.40.50.1820">
    <property type="entry name" value="alpha/beta hydrolase"/>
    <property type="match status" value="1"/>
</dbReference>
<evidence type="ECO:0000313" key="2">
    <source>
        <dbReference type="EMBL" id="CRZ09143.1"/>
    </source>
</evidence>
<dbReference type="InterPro" id="IPR051044">
    <property type="entry name" value="MAG_DAG_Lipase"/>
</dbReference>
<organism evidence="2">
    <name type="scientific">Spongospora subterranea</name>
    <dbReference type="NCBI Taxonomy" id="70186"/>
    <lineage>
        <taxon>Eukaryota</taxon>
        <taxon>Sar</taxon>
        <taxon>Rhizaria</taxon>
        <taxon>Endomyxa</taxon>
        <taxon>Phytomyxea</taxon>
        <taxon>Plasmodiophorida</taxon>
        <taxon>Plasmodiophoridae</taxon>
        <taxon>Spongospora</taxon>
    </lineage>
</organism>
<evidence type="ECO:0000259" key="1">
    <source>
        <dbReference type="Pfam" id="PF12146"/>
    </source>
</evidence>
<protein>
    <recommendedName>
        <fullName evidence="1">Serine aminopeptidase S33 domain-containing protein</fullName>
    </recommendedName>
</protein>
<reference evidence="2" key="1">
    <citation type="submission" date="2015-04" db="EMBL/GenBank/DDBJ databases">
        <title>The genome sequence of the plant pathogenic Rhizarian Plasmodiophora brassicae reveals insights in its biotrophic life cycle and the origin of chitin synthesis.</title>
        <authorList>
            <person name="Schwelm A."/>
            <person name="Fogelqvist J."/>
            <person name="Knaust A."/>
            <person name="Julke S."/>
            <person name="Lilja T."/>
            <person name="Dhandapani V."/>
            <person name="Bonilla-Rosso G."/>
            <person name="Karlsson M."/>
            <person name="Shevchenko A."/>
            <person name="Choi S.R."/>
            <person name="Kim H.G."/>
            <person name="Park J.Y."/>
            <person name="Lim Y.P."/>
            <person name="Ludwig-Muller J."/>
            <person name="Dixelius C."/>
        </authorList>
    </citation>
    <scope>NUCLEOTIDE SEQUENCE</scope>
    <source>
        <tissue evidence="2">Potato root galls</tissue>
    </source>
</reference>
<dbReference type="InterPro" id="IPR022742">
    <property type="entry name" value="Hydrolase_4"/>
</dbReference>
<sequence>MKLGLVWGSIAGAAAGAVAAIAALVPVYGNQKSNAPMANIEPCNKRFCQYLQNPQGHWLYTKQWSVPNPVAILFISHGLGDHILRYEHVARYFNLHNFSVFGVDHQGHGQSHGTEMYVERFDDIIDDYLMFIEKTMASLPTAIAGLPKFLLGHSMGGAIAIHTAMRSQKGFFDGVVLSSPMLKADPATATPMKIYIAKLLSKYLPKLPVGSLSLSLLTVCDDVKYQAKSDKLYIKKALPARVGSELIREMEFLQDHADEVVFPYHIFYGTHDKITAPEGMQAWSNNTQSEDKSMTGFPGLMHEIMNEQSAQDVLHAMLTWIMGKMPLKEIGGN</sequence>
<feature type="domain" description="Serine aminopeptidase S33" evidence="1">
    <location>
        <begin position="68"/>
        <end position="308"/>
    </location>
</feature>
<dbReference type="PANTHER" id="PTHR11614">
    <property type="entry name" value="PHOSPHOLIPASE-RELATED"/>
    <property type="match status" value="1"/>
</dbReference>
<dbReference type="SUPFAM" id="SSF53474">
    <property type="entry name" value="alpha/beta-Hydrolases"/>
    <property type="match status" value="1"/>
</dbReference>
<dbReference type="EMBL" id="HACM01008701">
    <property type="protein sequence ID" value="CRZ09143.1"/>
    <property type="molecule type" value="Transcribed_RNA"/>
</dbReference>
<dbReference type="InterPro" id="IPR029058">
    <property type="entry name" value="AB_hydrolase_fold"/>
</dbReference>
<dbReference type="Pfam" id="PF12146">
    <property type="entry name" value="Hydrolase_4"/>
    <property type="match status" value="1"/>
</dbReference>